<gene>
    <name evidence="6" type="ORF">GCM10025883_39900</name>
</gene>
<feature type="domain" description="SIS" evidence="5">
    <location>
        <begin position="121"/>
        <end position="261"/>
    </location>
</feature>
<dbReference type="PANTHER" id="PTHR30514:SF1">
    <property type="entry name" value="HTH-TYPE TRANSCRIPTIONAL REGULATOR HEXR-RELATED"/>
    <property type="match status" value="1"/>
</dbReference>
<dbReference type="CDD" id="cd05013">
    <property type="entry name" value="SIS_RpiR"/>
    <property type="match status" value="1"/>
</dbReference>
<dbReference type="EMBL" id="BSUO01000001">
    <property type="protein sequence ID" value="GMA41945.1"/>
    <property type="molecule type" value="Genomic_DNA"/>
</dbReference>
<dbReference type="InterPro" id="IPR035472">
    <property type="entry name" value="RpiR-like_SIS"/>
</dbReference>
<protein>
    <submittedName>
        <fullName evidence="6">Transcriptional regulator</fullName>
    </submittedName>
</protein>
<dbReference type="InterPro" id="IPR047640">
    <property type="entry name" value="RpiR-like"/>
</dbReference>
<dbReference type="Gene3D" id="3.40.50.10490">
    <property type="entry name" value="Glucose-6-phosphate isomerase like protein, domain 1"/>
    <property type="match status" value="1"/>
</dbReference>
<evidence type="ECO:0000256" key="1">
    <source>
        <dbReference type="ARBA" id="ARBA00023015"/>
    </source>
</evidence>
<keyword evidence="2" id="KW-0238">DNA-binding</keyword>
<keyword evidence="7" id="KW-1185">Reference proteome</keyword>
<dbReference type="PANTHER" id="PTHR30514">
    <property type="entry name" value="GLUCOKINASE"/>
    <property type="match status" value="1"/>
</dbReference>
<dbReference type="Proteomes" id="UP001157126">
    <property type="component" value="Unassembled WGS sequence"/>
</dbReference>
<dbReference type="InterPro" id="IPR009057">
    <property type="entry name" value="Homeodomain-like_sf"/>
</dbReference>
<feature type="domain" description="HTH rpiR-type" evidence="4">
    <location>
        <begin position="1"/>
        <end position="72"/>
    </location>
</feature>
<dbReference type="Gene3D" id="1.10.10.10">
    <property type="entry name" value="Winged helix-like DNA-binding domain superfamily/Winged helix DNA-binding domain"/>
    <property type="match status" value="1"/>
</dbReference>
<evidence type="ECO:0000313" key="7">
    <source>
        <dbReference type="Proteomes" id="UP001157126"/>
    </source>
</evidence>
<keyword evidence="3" id="KW-0804">Transcription</keyword>
<evidence type="ECO:0000256" key="2">
    <source>
        <dbReference type="ARBA" id="ARBA00023125"/>
    </source>
</evidence>
<sequence>MLRRLLPSLAGGPRRVAEHILADPAAVAGLSLSALAAATGTSESTVVRLATTAGFRGYRDLRTAIAVAAGAADSRPDPHLVTSDITQSDGVADTIAKLAAEECSAITDTAATLDHDTLERAATMVTAARSVVVIGIAASGLVALDLAAKLSRIGIVAQAVTEGHAALTAALVMRPEDLLVVVSSSGSTADMTEPLERARERGVVTLAITATPGSPVTSADATLFSVSARESTLRPAAMASRTGQMFVIDVLFTVVAQRTFTQTRTAIEESWLALAPRHPRTLQEDA</sequence>
<dbReference type="Pfam" id="PF01418">
    <property type="entry name" value="HTH_6"/>
    <property type="match status" value="1"/>
</dbReference>
<dbReference type="InterPro" id="IPR000281">
    <property type="entry name" value="HTH_RpiR"/>
</dbReference>
<dbReference type="PROSITE" id="PS51071">
    <property type="entry name" value="HTH_RPIR"/>
    <property type="match status" value="1"/>
</dbReference>
<dbReference type="InterPro" id="IPR036388">
    <property type="entry name" value="WH-like_DNA-bd_sf"/>
</dbReference>
<comment type="caution">
    <text evidence="6">The sequence shown here is derived from an EMBL/GenBank/DDBJ whole genome shotgun (WGS) entry which is preliminary data.</text>
</comment>
<organism evidence="6 7">
    <name type="scientific">Mobilicoccus caccae</name>
    <dbReference type="NCBI Taxonomy" id="1859295"/>
    <lineage>
        <taxon>Bacteria</taxon>
        <taxon>Bacillati</taxon>
        <taxon>Actinomycetota</taxon>
        <taxon>Actinomycetes</taxon>
        <taxon>Micrococcales</taxon>
        <taxon>Dermatophilaceae</taxon>
        <taxon>Mobilicoccus</taxon>
    </lineage>
</organism>
<name>A0ABQ6IVJ8_9MICO</name>
<accession>A0ABQ6IVJ8</accession>
<dbReference type="PROSITE" id="PS51464">
    <property type="entry name" value="SIS"/>
    <property type="match status" value="1"/>
</dbReference>
<reference evidence="7" key="1">
    <citation type="journal article" date="2019" name="Int. J. Syst. Evol. Microbiol.">
        <title>The Global Catalogue of Microorganisms (GCM) 10K type strain sequencing project: providing services to taxonomists for standard genome sequencing and annotation.</title>
        <authorList>
            <consortium name="The Broad Institute Genomics Platform"/>
            <consortium name="The Broad Institute Genome Sequencing Center for Infectious Disease"/>
            <person name="Wu L."/>
            <person name="Ma J."/>
        </authorList>
    </citation>
    <scope>NUCLEOTIDE SEQUENCE [LARGE SCALE GENOMIC DNA]</scope>
    <source>
        <strain evidence="7">NBRC 113072</strain>
    </source>
</reference>
<proteinExistence type="predicted"/>
<evidence type="ECO:0000259" key="5">
    <source>
        <dbReference type="PROSITE" id="PS51464"/>
    </source>
</evidence>
<evidence type="ECO:0000256" key="3">
    <source>
        <dbReference type="ARBA" id="ARBA00023163"/>
    </source>
</evidence>
<dbReference type="InterPro" id="IPR046348">
    <property type="entry name" value="SIS_dom_sf"/>
</dbReference>
<keyword evidence="1" id="KW-0805">Transcription regulation</keyword>
<evidence type="ECO:0000259" key="4">
    <source>
        <dbReference type="PROSITE" id="PS51071"/>
    </source>
</evidence>
<evidence type="ECO:0000313" key="6">
    <source>
        <dbReference type="EMBL" id="GMA41945.1"/>
    </source>
</evidence>
<dbReference type="SUPFAM" id="SSF53697">
    <property type="entry name" value="SIS domain"/>
    <property type="match status" value="1"/>
</dbReference>
<dbReference type="InterPro" id="IPR001347">
    <property type="entry name" value="SIS_dom"/>
</dbReference>
<dbReference type="SUPFAM" id="SSF46689">
    <property type="entry name" value="Homeodomain-like"/>
    <property type="match status" value="1"/>
</dbReference>
<dbReference type="Pfam" id="PF01380">
    <property type="entry name" value="SIS"/>
    <property type="match status" value="1"/>
</dbReference>